<evidence type="ECO:0000313" key="1">
    <source>
        <dbReference type="EMBL" id="PZG45707.1"/>
    </source>
</evidence>
<sequence>MNGPGDSGYLVEGISNPGEAEERQAWLSTVDRVGGAVVVVVNTLGDARDWAALLAAEKARGGFMPAEH</sequence>
<protein>
    <submittedName>
        <fullName evidence="1">Uncharacterized protein</fullName>
    </submittedName>
</protein>
<keyword evidence="2" id="KW-1185">Reference proteome</keyword>
<gene>
    <name evidence="1" type="ORF">C1I98_15260</name>
</gene>
<name>A0A2W2HI23_9ACTN</name>
<dbReference type="EMBL" id="POUA01000103">
    <property type="protein sequence ID" value="PZG45707.1"/>
    <property type="molecule type" value="Genomic_DNA"/>
</dbReference>
<accession>A0A2W2HI23</accession>
<evidence type="ECO:0000313" key="2">
    <source>
        <dbReference type="Proteomes" id="UP000248544"/>
    </source>
</evidence>
<proteinExistence type="predicted"/>
<reference evidence="1 2" key="1">
    <citation type="submission" date="2018-01" db="EMBL/GenBank/DDBJ databases">
        <title>Draft genome sequence of Sphaerisporangium sp. 7K107.</title>
        <authorList>
            <person name="Sahin N."/>
            <person name="Saygin H."/>
            <person name="Ay H."/>
        </authorList>
    </citation>
    <scope>NUCLEOTIDE SEQUENCE [LARGE SCALE GENOMIC DNA]</scope>
    <source>
        <strain evidence="1 2">7K107</strain>
    </source>
</reference>
<comment type="caution">
    <text evidence="1">The sequence shown here is derived from an EMBL/GenBank/DDBJ whole genome shotgun (WGS) entry which is preliminary data.</text>
</comment>
<dbReference type="AlphaFoldDB" id="A0A2W2HI23"/>
<organism evidence="1 2">
    <name type="scientific">Spongiactinospora gelatinilytica</name>
    <dbReference type="NCBI Taxonomy" id="2666298"/>
    <lineage>
        <taxon>Bacteria</taxon>
        <taxon>Bacillati</taxon>
        <taxon>Actinomycetota</taxon>
        <taxon>Actinomycetes</taxon>
        <taxon>Streptosporangiales</taxon>
        <taxon>Streptosporangiaceae</taxon>
        <taxon>Spongiactinospora</taxon>
    </lineage>
</organism>
<dbReference type="Proteomes" id="UP000248544">
    <property type="component" value="Unassembled WGS sequence"/>
</dbReference>